<accession>A0A067RCG6</accession>
<keyword evidence="2" id="KW-1185">Reference proteome</keyword>
<protein>
    <submittedName>
        <fullName evidence="1">Uncharacterized protein</fullName>
    </submittedName>
</protein>
<proteinExistence type="predicted"/>
<gene>
    <name evidence="1" type="ORF">L798_09345</name>
</gene>
<reference evidence="1 2" key="1">
    <citation type="journal article" date="2014" name="Nat. Commun.">
        <title>Molecular traces of alternative social organization in a termite genome.</title>
        <authorList>
            <person name="Terrapon N."/>
            <person name="Li C."/>
            <person name="Robertson H.M."/>
            <person name="Ji L."/>
            <person name="Meng X."/>
            <person name="Booth W."/>
            <person name="Chen Z."/>
            <person name="Childers C.P."/>
            <person name="Glastad K.M."/>
            <person name="Gokhale K."/>
            <person name="Gowin J."/>
            <person name="Gronenberg W."/>
            <person name="Hermansen R.A."/>
            <person name="Hu H."/>
            <person name="Hunt B.G."/>
            <person name="Huylmans A.K."/>
            <person name="Khalil S.M."/>
            <person name="Mitchell R.D."/>
            <person name="Munoz-Torres M.C."/>
            <person name="Mustard J.A."/>
            <person name="Pan H."/>
            <person name="Reese J.T."/>
            <person name="Scharf M.E."/>
            <person name="Sun F."/>
            <person name="Vogel H."/>
            <person name="Xiao J."/>
            <person name="Yang W."/>
            <person name="Yang Z."/>
            <person name="Yang Z."/>
            <person name="Zhou J."/>
            <person name="Zhu J."/>
            <person name="Brent C.S."/>
            <person name="Elsik C.G."/>
            <person name="Goodisman M.A."/>
            <person name="Liberles D.A."/>
            <person name="Roe R.M."/>
            <person name="Vargo E.L."/>
            <person name="Vilcinskas A."/>
            <person name="Wang J."/>
            <person name="Bornberg-Bauer E."/>
            <person name="Korb J."/>
            <person name="Zhang G."/>
            <person name="Liebig J."/>
        </authorList>
    </citation>
    <scope>NUCLEOTIDE SEQUENCE [LARGE SCALE GENOMIC DNA]</scope>
    <source>
        <tissue evidence="1">Whole organism</tissue>
    </source>
</reference>
<dbReference type="AlphaFoldDB" id="A0A067RCG6"/>
<evidence type="ECO:0000313" key="1">
    <source>
        <dbReference type="EMBL" id="KDR16438.1"/>
    </source>
</evidence>
<name>A0A067RCG6_ZOONE</name>
<dbReference type="Proteomes" id="UP000027135">
    <property type="component" value="Unassembled WGS sequence"/>
</dbReference>
<dbReference type="EMBL" id="KK852794">
    <property type="protein sequence ID" value="KDR16438.1"/>
    <property type="molecule type" value="Genomic_DNA"/>
</dbReference>
<evidence type="ECO:0000313" key="2">
    <source>
        <dbReference type="Proteomes" id="UP000027135"/>
    </source>
</evidence>
<sequence length="131" mass="13678">MLCLTSSVVHPDSAGFGICSTRALLNSGCASHSLYMVCASTCLSLTRSVPNPDSEDLGICSTRALLDSGRASLPLHYTICVSSCLCLTRSVLNPDSVTEAPELCLTRGVPHTLSALHSLCFAASLLDMVCA</sequence>
<dbReference type="InParanoid" id="A0A067RCG6"/>
<organism evidence="1 2">
    <name type="scientific">Zootermopsis nevadensis</name>
    <name type="common">Dampwood termite</name>
    <dbReference type="NCBI Taxonomy" id="136037"/>
    <lineage>
        <taxon>Eukaryota</taxon>
        <taxon>Metazoa</taxon>
        <taxon>Ecdysozoa</taxon>
        <taxon>Arthropoda</taxon>
        <taxon>Hexapoda</taxon>
        <taxon>Insecta</taxon>
        <taxon>Pterygota</taxon>
        <taxon>Neoptera</taxon>
        <taxon>Polyneoptera</taxon>
        <taxon>Dictyoptera</taxon>
        <taxon>Blattodea</taxon>
        <taxon>Blattoidea</taxon>
        <taxon>Termitoidae</taxon>
        <taxon>Termopsidae</taxon>
        <taxon>Zootermopsis</taxon>
    </lineage>
</organism>